<feature type="compositionally biased region" description="Basic and acidic residues" evidence="1">
    <location>
        <begin position="71"/>
        <end position="97"/>
    </location>
</feature>
<dbReference type="AlphaFoldDB" id="A0AAE0JLZ5"/>
<keyword evidence="3" id="KW-1185">Reference proteome</keyword>
<organism evidence="2 3">
    <name type="scientific">Neurospora tetraspora</name>
    <dbReference type="NCBI Taxonomy" id="94610"/>
    <lineage>
        <taxon>Eukaryota</taxon>
        <taxon>Fungi</taxon>
        <taxon>Dikarya</taxon>
        <taxon>Ascomycota</taxon>
        <taxon>Pezizomycotina</taxon>
        <taxon>Sordariomycetes</taxon>
        <taxon>Sordariomycetidae</taxon>
        <taxon>Sordariales</taxon>
        <taxon>Sordariaceae</taxon>
        <taxon>Neurospora</taxon>
    </lineage>
</organism>
<feature type="region of interest" description="Disordered" evidence="1">
    <location>
        <begin position="126"/>
        <end position="185"/>
    </location>
</feature>
<feature type="compositionally biased region" description="Basic and acidic residues" evidence="1">
    <location>
        <begin position="143"/>
        <end position="185"/>
    </location>
</feature>
<reference evidence="2" key="2">
    <citation type="submission" date="2023-06" db="EMBL/GenBank/DDBJ databases">
        <authorList>
            <consortium name="Lawrence Berkeley National Laboratory"/>
            <person name="Haridas S."/>
            <person name="Hensen N."/>
            <person name="Bonometti L."/>
            <person name="Westerberg I."/>
            <person name="Brannstrom I.O."/>
            <person name="Guillou S."/>
            <person name="Cros-Aarteil S."/>
            <person name="Calhoun S."/>
            <person name="Kuo A."/>
            <person name="Mondo S."/>
            <person name="Pangilinan J."/>
            <person name="Riley R."/>
            <person name="Labutti K."/>
            <person name="Andreopoulos B."/>
            <person name="Lipzen A."/>
            <person name="Chen C."/>
            <person name="Yanf M."/>
            <person name="Daum C."/>
            <person name="Ng V."/>
            <person name="Clum A."/>
            <person name="Steindorff A."/>
            <person name="Ohm R."/>
            <person name="Martin F."/>
            <person name="Silar P."/>
            <person name="Natvig D."/>
            <person name="Lalanne C."/>
            <person name="Gautier V."/>
            <person name="Ament-Velasquez S.L."/>
            <person name="Kruys A."/>
            <person name="Hutchinson M.I."/>
            <person name="Powell A.J."/>
            <person name="Barry K."/>
            <person name="Miller A.N."/>
            <person name="Grigoriev I.V."/>
            <person name="Debuchy R."/>
            <person name="Gladieux P."/>
            <person name="Thoren M.H."/>
            <person name="Johannesson H."/>
        </authorList>
    </citation>
    <scope>NUCLEOTIDE SEQUENCE</scope>
    <source>
        <strain evidence="2">CBS 560.94</strain>
    </source>
</reference>
<accession>A0AAE0JLZ5</accession>
<dbReference type="GeneID" id="87867578"/>
<evidence type="ECO:0000313" key="3">
    <source>
        <dbReference type="Proteomes" id="UP001278500"/>
    </source>
</evidence>
<name>A0AAE0JLZ5_9PEZI</name>
<feature type="compositionally biased region" description="Basic and acidic residues" evidence="1">
    <location>
        <begin position="41"/>
        <end position="55"/>
    </location>
</feature>
<reference evidence="2" key="1">
    <citation type="journal article" date="2023" name="Mol. Phylogenet. Evol.">
        <title>Genome-scale phylogeny and comparative genomics of the fungal order Sordariales.</title>
        <authorList>
            <person name="Hensen N."/>
            <person name="Bonometti L."/>
            <person name="Westerberg I."/>
            <person name="Brannstrom I.O."/>
            <person name="Guillou S."/>
            <person name="Cros-Aarteil S."/>
            <person name="Calhoun S."/>
            <person name="Haridas S."/>
            <person name="Kuo A."/>
            <person name="Mondo S."/>
            <person name="Pangilinan J."/>
            <person name="Riley R."/>
            <person name="LaButti K."/>
            <person name="Andreopoulos B."/>
            <person name="Lipzen A."/>
            <person name="Chen C."/>
            <person name="Yan M."/>
            <person name="Daum C."/>
            <person name="Ng V."/>
            <person name="Clum A."/>
            <person name="Steindorff A."/>
            <person name="Ohm R.A."/>
            <person name="Martin F."/>
            <person name="Silar P."/>
            <person name="Natvig D.O."/>
            <person name="Lalanne C."/>
            <person name="Gautier V."/>
            <person name="Ament-Velasquez S.L."/>
            <person name="Kruys A."/>
            <person name="Hutchinson M.I."/>
            <person name="Powell A.J."/>
            <person name="Barry K."/>
            <person name="Miller A.N."/>
            <person name="Grigoriev I.V."/>
            <person name="Debuchy R."/>
            <person name="Gladieux P."/>
            <person name="Hiltunen Thoren M."/>
            <person name="Johannesson H."/>
        </authorList>
    </citation>
    <scope>NUCLEOTIDE SEQUENCE</scope>
    <source>
        <strain evidence="2">CBS 560.94</strain>
    </source>
</reference>
<dbReference type="RefSeq" id="XP_062685394.1">
    <property type="nucleotide sequence ID" value="XM_062830424.1"/>
</dbReference>
<evidence type="ECO:0000256" key="1">
    <source>
        <dbReference type="SAM" id="MobiDB-lite"/>
    </source>
</evidence>
<evidence type="ECO:0000313" key="2">
    <source>
        <dbReference type="EMBL" id="KAK3352099.1"/>
    </source>
</evidence>
<feature type="region of interest" description="Disordered" evidence="1">
    <location>
        <begin position="1"/>
        <end position="97"/>
    </location>
</feature>
<feature type="region of interest" description="Disordered" evidence="1">
    <location>
        <begin position="579"/>
        <end position="609"/>
    </location>
</feature>
<dbReference type="EMBL" id="JAUEPP010000002">
    <property type="protein sequence ID" value="KAK3352099.1"/>
    <property type="molecule type" value="Genomic_DNA"/>
</dbReference>
<dbReference type="Proteomes" id="UP001278500">
    <property type="component" value="Unassembled WGS sequence"/>
</dbReference>
<comment type="caution">
    <text evidence="2">The sequence shown here is derived from an EMBL/GenBank/DDBJ whole genome shotgun (WGS) entry which is preliminary data.</text>
</comment>
<gene>
    <name evidence="2" type="ORF">B0H65DRAFT_569765</name>
</gene>
<proteinExistence type="predicted"/>
<protein>
    <submittedName>
        <fullName evidence="2">Uncharacterized protein</fullName>
    </submittedName>
</protein>
<sequence length="609" mass="68106">MPDHPTSKEEGEERVRNWLRAEKEDEDNTVRAINYVLSKLQQKETHSNTSSDDKTASATQTDPRTMANHPTVKEDLERDGMERLDNPPMARHKEAGHDADKLSIVASMKWIQDHPELYPHLHVKTPHPTPSASVIHKPANETMKSDSDSKERHQEGQAVTDGEKPNDEKNAVPRNMADKTDRKKTLRDRLIAKGLDPDDDHSIVAAMKWIQDHPELYPRAHPKPHPTLSASGIHKPAADKAMKNDSHTEKLHQEGDTVLDGGKQMWEKMPKLVSSTRTKSVHTRLVHTTTTTKVERRVSLSDRLKTGGLQSVDELPVVHALKLIQAHRESYPLADQKTPHSTPSEGIVIQGLAKNAMKNDSDTADKRQQQGDAITHGQKQVWENMEKMFSGNMPLSLQTPTSMAPVALAPPIAPVAPMGSITATQHSTTKEEEERRARFREKVMARDLQYGIAPVAPMGSVTATQHSITKEEEERRARFRDKVMARDLQSDEELSVVTALKRIHAHPELYPRAHQHKCHPSIGCVASESGTQKTADKAINNDSDIPETTDLTINIEIDNDMEQHYQKLGRKLSRMGLRKVHEKAVGDKSAGSMSMSDSAKVKPVKYRAT</sequence>
<feature type="compositionally biased region" description="Basic and acidic residues" evidence="1">
    <location>
        <begin position="1"/>
        <end position="23"/>
    </location>
</feature>